<dbReference type="PANTHER" id="PTHR22943:SF248">
    <property type="entry name" value="SEVEN TM RECEPTOR"/>
    <property type="match status" value="1"/>
</dbReference>
<dbReference type="Proteomes" id="UP000887578">
    <property type="component" value="Unplaced"/>
</dbReference>
<keyword evidence="1" id="KW-1133">Transmembrane helix</keyword>
<feature type="transmembrane region" description="Helical" evidence="1">
    <location>
        <begin position="104"/>
        <end position="129"/>
    </location>
</feature>
<reference evidence="3" key="1">
    <citation type="submission" date="2022-11" db="UniProtKB">
        <authorList>
            <consortium name="WormBaseParasite"/>
        </authorList>
    </citation>
    <scope>IDENTIFICATION</scope>
</reference>
<accession>A0A914P7K6</accession>
<evidence type="ECO:0000256" key="1">
    <source>
        <dbReference type="SAM" id="Phobius"/>
    </source>
</evidence>
<sequence length="304" mass="33815">MHPDTTSLLNRINGIIAGSFGFVANIILIVFIFRSKRKEFRKVFLQIAIIDLILLFVTAAVEPLPVFVDGNDVIVLNGFFRHMPQPYGNYMTSAWMFGFMEPSALTFMGLLIGPFFVSLGIALIIFFGFTVTPDEEIFATSLVRDILLESGENTVHAASFGRKGSTELLLAGGSILCVVAATYIIIIFCITKIRVSLKNSQTTMSKETRKLQNQLSWIFGMQALCPLVVSTGPLTYLVYIIVTEGTAFWSMIWLITGFSWIPFINATLTLCFVGEFRQKIMFFKKLNSSIAPSNKAPKLVDIVS</sequence>
<keyword evidence="1" id="KW-0472">Membrane</keyword>
<feature type="transmembrane region" description="Helical" evidence="1">
    <location>
        <begin position="12"/>
        <end position="31"/>
    </location>
</feature>
<evidence type="ECO:0000313" key="2">
    <source>
        <dbReference type="Proteomes" id="UP000887578"/>
    </source>
</evidence>
<dbReference type="AlphaFoldDB" id="A0A914P7K6"/>
<proteinExistence type="predicted"/>
<feature type="transmembrane region" description="Helical" evidence="1">
    <location>
        <begin position="168"/>
        <end position="195"/>
    </location>
</feature>
<keyword evidence="1" id="KW-0812">Transmembrane</keyword>
<protein>
    <submittedName>
        <fullName evidence="3">G protein-coupled receptor</fullName>
    </submittedName>
</protein>
<dbReference type="PANTHER" id="PTHR22943">
    <property type="entry name" value="7-TRANSMEMBRANE DOMAIN RECEPTOR C.ELEGANS"/>
    <property type="match status" value="1"/>
</dbReference>
<dbReference type="Pfam" id="PF10326">
    <property type="entry name" value="7TM_GPCR_Str"/>
    <property type="match status" value="1"/>
</dbReference>
<organism evidence="2 3">
    <name type="scientific">Panagrolaimus davidi</name>
    <dbReference type="NCBI Taxonomy" id="227884"/>
    <lineage>
        <taxon>Eukaryota</taxon>
        <taxon>Metazoa</taxon>
        <taxon>Ecdysozoa</taxon>
        <taxon>Nematoda</taxon>
        <taxon>Chromadorea</taxon>
        <taxon>Rhabditida</taxon>
        <taxon>Tylenchina</taxon>
        <taxon>Panagrolaimomorpha</taxon>
        <taxon>Panagrolaimoidea</taxon>
        <taxon>Panagrolaimidae</taxon>
        <taxon>Panagrolaimus</taxon>
    </lineage>
</organism>
<feature type="transmembrane region" description="Helical" evidence="1">
    <location>
        <begin position="215"/>
        <end position="242"/>
    </location>
</feature>
<name>A0A914P7K6_9BILA</name>
<evidence type="ECO:0000313" key="3">
    <source>
        <dbReference type="WBParaSite" id="PDA_v2.g10684.t1"/>
    </source>
</evidence>
<keyword evidence="2" id="KW-1185">Reference proteome</keyword>
<dbReference type="InterPro" id="IPR019428">
    <property type="entry name" value="7TM_GPCR_serpentine_rcpt_Str"/>
</dbReference>
<feature type="transmembrane region" description="Helical" evidence="1">
    <location>
        <begin position="43"/>
        <end position="60"/>
    </location>
</feature>
<dbReference type="WBParaSite" id="PDA_v2.g10684.t1">
    <property type="protein sequence ID" value="PDA_v2.g10684.t1"/>
    <property type="gene ID" value="PDA_v2.g10684"/>
</dbReference>
<feature type="transmembrane region" description="Helical" evidence="1">
    <location>
        <begin position="248"/>
        <end position="274"/>
    </location>
</feature>